<proteinExistence type="predicted"/>
<keyword evidence="1" id="KW-1133">Transmembrane helix</keyword>
<organism evidence="2 3">
    <name type="scientific">Candidatus Sungbacteria bacterium RIFCSPLOWO2_12_FULL_41_11</name>
    <dbReference type="NCBI Taxonomy" id="1802286"/>
    <lineage>
        <taxon>Bacteria</taxon>
        <taxon>Candidatus Sungiibacteriota</taxon>
    </lineage>
</organism>
<feature type="transmembrane region" description="Helical" evidence="1">
    <location>
        <begin position="101"/>
        <end position="118"/>
    </location>
</feature>
<feature type="transmembrane region" description="Helical" evidence="1">
    <location>
        <begin position="124"/>
        <end position="142"/>
    </location>
</feature>
<keyword evidence="1" id="KW-0812">Transmembrane</keyword>
<gene>
    <name evidence="2" type="ORF">A3G49_06160</name>
</gene>
<feature type="transmembrane region" description="Helical" evidence="1">
    <location>
        <begin position="70"/>
        <end position="89"/>
    </location>
</feature>
<feature type="transmembrane region" description="Helical" evidence="1">
    <location>
        <begin position="31"/>
        <end position="50"/>
    </location>
</feature>
<evidence type="ECO:0000313" key="2">
    <source>
        <dbReference type="EMBL" id="OHA14017.1"/>
    </source>
</evidence>
<name>A0A1G2LQY0_9BACT</name>
<evidence type="ECO:0000256" key="1">
    <source>
        <dbReference type="SAM" id="Phobius"/>
    </source>
</evidence>
<evidence type="ECO:0000313" key="3">
    <source>
        <dbReference type="Proteomes" id="UP000177171"/>
    </source>
</evidence>
<accession>A0A1G2LQY0</accession>
<comment type="caution">
    <text evidence="2">The sequence shown here is derived from an EMBL/GenBank/DDBJ whole genome shotgun (WGS) entry which is preliminary data.</text>
</comment>
<sequence>MAIVFATILFLAITAFVWLLNKVFPFEICPICAGVSGSWLLLSAGIVFGLLPPDSIGRASPLWGGEAGSWQLAVALAMGGSVVGIAYKSEYMFSWGRKNPLLWKLTIIGIGMPLAYLAVNILNLKVFIAEVVFLLVLTYIFFVRTPERKIAAASNGQIKELEDKLKNCC</sequence>
<dbReference type="EMBL" id="MHQY01000014">
    <property type="protein sequence ID" value="OHA14017.1"/>
    <property type="molecule type" value="Genomic_DNA"/>
</dbReference>
<feature type="transmembrane region" description="Helical" evidence="1">
    <location>
        <begin position="6"/>
        <end position="24"/>
    </location>
</feature>
<protein>
    <submittedName>
        <fullName evidence="2">Uncharacterized protein</fullName>
    </submittedName>
</protein>
<reference evidence="2 3" key="1">
    <citation type="journal article" date="2016" name="Nat. Commun.">
        <title>Thousands of microbial genomes shed light on interconnected biogeochemical processes in an aquifer system.</title>
        <authorList>
            <person name="Anantharaman K."/>
            <person name="Brown C.T."/>
            <person name="Hug L.A."/>
            <person name="Sharon I."/>
            <person name="Castelle C.J."/>
            <person name="Probst A.J."/>
            <person name="Thomas B.C."/>
            <person name="Singh A."/>
            <person name="Wilkins M.J."/>
            <person name="Karaoz U."/>
            <person name="Brodie E.L."/>
            <person name="Williams K.H."/>
            <person name="Hubbard S.S."/>
            <person name="Banfield J.F."/>
        </authorList>
    </citation>
    <scope>NUCLEOTIDE SEQUENCE [LARGE SCALE GENOMIC DNA]</scope>
</reference>
<dbReference type="Proteomes" id="UP000177171">
    <property type="component" value="Unassembled WGS sequence"/>
</dbReference>
<dbReference type="AlphaFoldDB" id="A0A1G2LQY0"/>
<keyword evidence="1" id="KW-0472">Membrane</keyword>